<evidence type="ECO:0000313" key="3">
    <source>
        <dbReference type="Proteomes" id="UP000262802"/>
    </source>
</evidence>
<evidence type="ECO:0000313" key="2">
    <source>
        <dbReference type="EMBL" id="AYA37792.1"/>
    </source>
</evidence>
<dbReference type="EMBL" id="CP032317">
    <property type="protein sequence ID" value="AYA37792.1"/>
    <property type="molecule type" value="Genomic_DNA"/>
</dbReference>
<accession>A0A3B7R1Z8</accession>
<reference evidence="2 3" key="1">
    <citation type="submission" date="2018-09" db="EMBL/GenBank/DDBJ databases">
        <title>Hymenobacter medium sp. nov., isolated from R2A medium.</title>
        <authorList>
            <person name="Yingchao G."/>
        </authorList>
    </citation>
    <scope>NUCLEOTIDE SEQUENCE [LARGE SCALE GENOMIC DNA]</scope>
    <source>
        <strain evidence="3">sh-6</strain>
    </source>
</reference>
<dbReference type="Proteomes" id="UP000262802">
    <property type="component" value="Chromosome"/>
</dbReference>
<name>A0A3B7R1Z8_9BACT</name>
<keyword evidence="3" id="KW-1185">Reference proteome</keyword>
<feature type="region of interest" description="Disordered" evidence="1">
    <location>
        <begin position="86"/>
        <end position="120"/>
    </location>
</feature>
<gene>
    <name evidence="2" type="ORF">D3Y59_12500</name>
</gene>
<dbReference type="RefSeq" id="WP_119445352.1">
    <property type="nucleotide sequence ID" value="NZ_CP032317.1"/>
</dbReference>
<feature type="compositionally biased region" description="Low complexity" evidence="1">
    <location>
        <begin position="93"/>
        <end position="120"/>
    </location>
</feature>
<dbReference type="KEGG" id="hyh:D3Y59_12500"/>
<protein>
    <submittedName>
        <fullName evidence="2">Uncharacterized protein</fullName>
    </submittedName>
</protein>
<sequence>MENQLQQNLDKIMPEDLARTFESAYHVIQGNNDHMEDLLRHGGALLRKASQRFTPTQLVLGIAVLAVGTVIVLTKYSDQIQDAIEDLTDGDDNNGQQNRGGAQAKSKPAQQGQQGQQGQH</sequence>
<dbReference type="AlphaFoldDB" id="A0A3B7R1Z8"/>
<proteinExistence type="predicted"/>
<organism evidence="2 3">
    <name type="scientific">Hymenobacter oligotrophus</name>
    <dbReference type="NCBI Taxonomy" id="2319843"/>
    <lineage>
        <taxon>Bacteria</taxon>
        <taxon>Pseudomonadati</taxon>
        <taxon>Bacteroidota</taxon>
        <taxon>Cytophagia</taxon>
        <taxon>Cytophagales</taxon>
        <taxon>Hymenobacteraceae</taxon>
        <taxon>Hymenobacter</taxon>
    </lineage>
</organism>
<dbReference type="OrthoDB" id="853992at2"/>
<evidence type="ECO:0000256" key="1">
    <source>
        <dbReference type="SAM" id="MobiDB-lite"/>
    </source>
</evidence>